<evidence type="ECO:0000256" key="3">
    <source>
        <dbReference type="ARBA" id="ARBA00022475"/>
    </source>
</evidence>
<dbReference type="PROSITE" id="PS50928">
    <property type="entry name" value="ABC_TM1"/>
    <property type="match status" value="1"/>
</dbReference>
<dbReference type="Pfam" id="PF00528">
    <property type="entry name" value="BPD_transp_1"/>
    <property type="match status" value="1"/>
</dbReference>
<dbReference type="PANTHER" id="PTHR43376:SF1">
    <property type="entry name" value="OLIGOPEPTIDE TRANSPORT SYSTEM PERMEASE PROTEIN"/>
    <property type="match status" value="1"/>
</dbReference>
<feature type="transmembrane region" description="Helical" evidence="7">
    <location>
        <begin position="178"/>
        <end position="201"/>
    </location>
</feature>
<feature type="domain" description="ABC transmembrane type-1" evidence="9">
    <location>
        <begin position="136"/>
        <end position="348"/>
    </location>
</feature>
<keyword evidence="2 7" id="KW-0813">Transport</keyword>
<evidence type="ECO:0000256" key="2">
    <source>
        <dbReference type="ARBA" id="ARBA00022448"/>
    </source>
</evidence>
<feature type="transmembrane region" description="Helical" evidence="7">
    <location>
        <begin position="325"/>
        <end position="348"/>
    </location>
</feature>
<evidence type="ECO:0000313" key="11">
    <source>
        <dbReference type="Proteomes" id="UP000243542"/>
    </source>
</evidence>
<dbReference type="SUPFAM" id="SSF161098">
    <property type="entry name" value="MetI-like"/>
    <property type="match status" value="1"/>
</dbReference>
<name>A0A2A9G3J4_9PSEU</name>
<feature type="region of interest" description="Disordered" evidence="8">
    <location>
        <begin position="1"/>
        <end position="38"/>
    </location>
</feature>
<dbReference type="Proteomes" id="UP000243542">
    <property type="component" value="Unassembled WGS sequence"/>
</dbReference>
<feature type="transmembrane region" description="Helical" evidence="7">
    <location>
        <begin position="136"/>
        <end position="157"/>
    </location>
</feature>
<feature type="transmembrane region" description="Helical" evidence="7">
    <location>
        <begin position="52"/>
        <end position="70"/>
    </location>
</feature>
<feature type="transmembrane region" description="Helical" evidence="7">
    <location>
        <begin position="279"/>
        <end position="305"/>
    </location>
</feature>
<evidence type="ECO:0000256" key="4">
    <source>
        <dbReference type="ARBA" id="ARBA00022692"/>
    </source>
</evidence>
<accession>A0A2A9G3J4</accession>
<keyword evidence="3" id="KW-1003">Cell membrane</keyword>
<comment type="similarity">
    <text evidence="7">Belongs to the binding-protein-dependent transport system permease family.</text>
</comment>
<comment type="subcellular location">
    <subcellularLocation>
        <location evidence="1 7">Cell membrane</location>
        <topology evidence="1 7">Multi-pass membrane protein</topology>
    </subcellularLocation>
</comment>
<keyword evidence="6 7" id="KW-0472">Membrane</keyword>
<evidence type="ECO:0000259" key="9">
    <source>
        <dbReference type="PROSITE" id="PS50928"/>
    </source>
</evidence>
<feature type="transmembrane region" description="Helical" evidence="7">
    <location>
        <begin position="221"/>
        <end position="243"/>
    </location>
</feature>
<evidence type="ECO:0000256" key="7">
    <source>
        <dbReference type="RuleBase" id="RU363032"/>
    </source>
</evidence>
<dbReference type="EMBL" id="PDJK01000001">
    <property type="protein sequence ID" value="PFG57506.1"/>
    <property type="molecule type" value="Genomic_DNA"/>
</dbReference>
<keyword evidence="5 7" id="KW-1133">Transmembrane helix</keyword>
<sequence>MPDLSRHPGEKAVKGPFTASESVKGPFTDSRQDGQRGGTGTARFVAVKAAEAAASIVLVIVLGFFLFRLLPGDPIAFMARDRPTDPGQIAELRDRLGLDKPILAQFGNYFLGLFQGDFGESYLERRPVLDMIGERLWPTVLLVGSATVLAVAIGLWLGIRAAWRRDSLFDRAQTGIALTLWSVPQFWLGLLLLVATGGLFPSRGMHSPDAAPGFLPQTLDVLHHLILPCLTLLAVFYAQYMLVMRSSLLGEMNADYLVTARAKGLREDLVRRRHAVPNALLPTVTLVFMQFGMVVSGAVTVEAVFSWPGLGQLTYDALHGPDLPVLQGVFVVLAGAVVLMNLLAELLYRVLDPRVRTG</sequence>
<dbReference type="InterPro" id="IPR035906">
    <property type="entry name" value="MetI-like_sf"/>
</dbReference>
<comment type="caution">
    <text evidence="10">The sequence shown here is derived from an EMBL/GenBank/DDBJ whole genome shotgun (WGS) entry which is preliminary data.</text>
</comment>
<feature type="compositionally biased region" description="Basic and acidic residues" evidence="8">
    <location>
        <begin position="1"/>
        <end position="13"/>
    </location>
</feature>
<reference evidence="10 11" key="1">
    <citation type="submission" date="2017-10" db="EMBL/GenBank/DDBJ databases">
        <title>Sequencing the genomes of 1000 actinobacteria strains.</title>
        <authorList>
            <person name="Klenk H.-P."/>
        </authorList>
    </citation>
    <scope>NUCLEOTIDE SEQUENCE [LARGE SCALE GENOMIC DNA]</scope>
    <source>
        <strain evidence="10 11">DSM 46092</strain>
    </source>
</reference>
<evidence type="ECO:0000256" key="6">
    <source>
        <dbReference type="ARBA" id="ARBA00023136"/>
    </source>
</evidence>
<dbReference type="InterPro" id="IPR045621">
    <property type="entry name" value="BPD_transp_1_N"/>
</dbReference>
<evidence type="ECO:0000256" key="8">
    <source>
        <dbReference type="SAM" id="MobiDB-lite"/>
    </source>
</evidence>
<evidence type="ECO:0000256" key="1">
    <source>
        <dbReference type="ARBA" id="ARBA00004651"/>
    </source>
</evidence>
<dbReference type="GO" id="GO:0055085">
    <property type="term" value="P:transmembrane transport"/>
    <property type="evidence" value="ECO:0007669"/>
    <property type="project" value="InterPro"/>
</dbReference>
<proteinExistence type="inferred from homology"/>
<dbReference type="PANTHER" id="PTHR43376">
    <property type="entry name" value="OLIGOPEPTIDE TRANSPORT SYSTEM PERMEASE PROTEIN"/>
    <property type="match status" value="1"/>
</dbReference>
<dbReference type="InterPro" id="IPR000515">
    <property type="entry name" value="MetI-like"/>
</dbReference>
<keyword evidence="11" id="KW-1185">Reference proteome</keyword>
<dbReference type="Gene3D" id="1.10.3720.10">
    <property type="entry name" value="MetI-like"/>
    <property type="match status" value="1"/>
</dbReference>
<evidence type="ECO:0000313" key="10">
    <source>
        <dbReference type="EMBL" id="PFG57506.1"/>
    </source>
</evidence>
<gene>
    <name evidence="10" type="ORF">ATK36_1094</name>
</gene>
<keyword evidence="4 7" id="KW-0812">Transmembrane</keyword>
<dbReference type="GO" id="GO:0005886">
    <property type="term" value="C:plasma membrane"/>
    <property type="evidence" value="ECO:0007669"/>
    <property type="project" value="UniProtKB-SubCell"/>
</dbReference>
<organism evidence="10 11">
    <name type="scientific">Amycolatopsis sulphurea</name>
    <dbReference type="NCBI Taxonomy" id="76022"/>
    <lineage>
        <taxon>Bacteria</taxon>
        <taxon>Bacillati</taxon>
        <taxon>Actinomycetota</taxon>
        <taxon>Actinomycetes</taxon>
        <taxon>Pseudonocardiales</taxon>
        <taxon>Pseudonocardiaceae</taxon>
        <taxon>Amycolatopsis</taxon>
    </lineage>
</organism>
<dbReference type="Pfam" id="PF19300">
    <property type="entry name" value="BPD_transp_1_N"/>
    <property type="match status" value="1"/>
</dbReference>
<dbReference type="AlphaFoldDB" id="A0A2A9G3J4"/>
<dbReference type="CDD" id="cd06261">
    <property type="entry name" value="TM_PBP2"/>
    <property type="match status" value="1"/>
</dbReference>
<evidence type="ECO:0000256" key="5">
    <source>
        <dbReference type="ARBA" id="ARBA00022989"/>
    </source>
</evidence>
<protein>
    <submittedName>
        <fullName evidence="10">Peptide/nickel transport system permease protein</fullName>
    </submittedName>
</protein>